<dbReference type="HOGENOM" id="CLU_029718_0_0_0"/>
<evidence type="ECO:0000259" key="4">
    <source>
        <dbReference type="Pfam" id="PF00150"/>
    </source>
</evidence>
<sequence>MKLNRRRFCQATTASLGLWGLGDEADARSPVARPSFRITLNLAGAEFGADAKDFSQQNPGVLGRDYTFNNQATVQYFCQRGVKTFRIPFNWERLQPKLQGPLDDAYLGGLQQLLRWIADAGGSAILDLHNYGRYRLFRDGRPVEAILGQTSNGRQLLTVDDWADLWRRLAKRLIDDPTVVAYGIMNEPHDMQGLDWIAASNNVVAAIREIDALRWISVGGADWSSSQNFVSANGGKNWIRDPSNRTIYEAHAYFDADRSGKYQLTFEQELARDPDIWKRPQKVLQPFLTWCRTNGVFGYVGEIGVPNTGDPWRVLLADAIRLIKTADCAVGYWAAGDWWNDYPLSVQPKTFDAPLPAPLAITVENMR</sequence>
<evidence type="ECO:0000256" key="3">
    <source>
        <dbReference type="RuleBase" id="RU361153"/>
    </source>
</evidence>
<evidence type="ECO:0000256" key="1">
    <source>
        <dbReference type="ARBA" id="ARBA00022801"/>
    </source>
</evidence>
<reference evidence="5 6" key="1">
    <citation type="submission" date="2006-02" db="EMBL/GenBank/DDBJ databases">
        <authorList>
            <person name="Amann R."/>
            <person name="Ferriera S."/>
            <person name="Johnson J."/>
            <person name="Kravitz S."/>
            <person name="Halpern A."/>
            <person name="Remington K."/>
            <person name="Beeson K."/>
            <person name="Tran B."/>
            <person name="Rogers Y.-H."/>
            <person name="Friedman R."/>
            <person name="Venter J.C."/>
        </authorList>
    </citation>
    <scope>NUCLEOTIDE SEQUENCE [LARGE SCALE GENOMIC DNA]</scope>
    <source>
        <strain evidence="5 6">DSM 3645</strain>
    </source>
</reference>
<dbReference type="AlphaFoldDB" id="A3ZTW0"/>
<dbReference type="STRING" id="314230.DSM3645_05325"/>
<dbReference type="PANTHER" id="PTHR34142">
    <property type="entry name" value="ENDO-BETA-1,4-GLUCANASE A"/>
    <property type="match status" value="1"/>
</dbReference>
<dbReference type="GO" id="GO:0009251">
    <property type="term" value="P:glucan catabolic process"/>
    <property type="evidence" value="ECO:0007669"/>
    <property type="project" value="TreeGrafter"/>
</dbReference>
<organism evidence="5 6">
    <name type="scientific">Blastopirellula marina DSM 3645</name>
    <dbReference type="NCBI Taxonomy" id="314230"/>
    <lineage>
        <taxon>Bacteria</taxon>
        <taxon>Pseudomonadati</taxon>
        <taxon>Planctomycetota</taxon>
        <taxon>Planctomycetia</taxon>
        <taxon>Pirellulales</taxon>
        <taxon>Pirellulaceae</taxon>
        <taxon>Blastopirellula</taxon>
    </lineage>
</organism>
<dbReference type="PANTHER" id="PTHR34142:SF1">
    <property type="entry name" value="GLYCOSIDE HYDROLASE FAMILY 5 DOMAIN-CONTAINING PROTEIN"/>
    <property type="match status" value="1"/>
</dbReference>
<dbReference type="SUPFAM" id="SSF51445">
    <property type="entry name" value="(Trans)glycosidases"/>
    <property type="match status" value="1"/>
</dbReference>
<feature type="domain" description="Glycoside hydrolase family 5" evidence="4">
    <location>
        <begin position="57"/>
        <end position="336"/>
    </location>
</feature>
<gene>
    <name evidence="5" type="ORF">DSM3645_05325</name>
</gene>
<evidence type="ECO:0000256" key="2">
    <source>
        <dbReference type="ARBA" id="ARBA00023295"/>
    </source>
</evidence>
<evidence type="ECO:0000313" key="6">
    <source>
        <dbReference type="Proteomes" id="UP000004358"/>
    </source>
</evidence>
<dbReference type="GO" id="GO:0004553">
    <property type="term" value="F:hydrolase activity, hydrolyzing O-glycosyl compounds"/>
    <property type="evidence" value="ECO:0007669"/>
    <property type="project" value="InterPro"/>
</dbReference>
<dbReference type="InterPro" id="IPR001547">
    <property type="entry name" value="Glyco_hydro_5"/>
</dbReference>
<dbReference type="PROSITE" id="PS00659">
    <property type="entry name" value="GLYCOSYL_HYDROL_F5"/>
    <property type="match status" value="1"/>
</dbReference>
<proteinExistence type="inferred from homology"/>
<name>A3ZTW0_9BACT</name>
<evidence type="ECO:0000313" key="5">
    <source>
        <dbReference type="EMBL" id="EAQ80017.1"/>
    </source>
</evidence>
<comment type="caution">
    <text evidence="5">The sequence shown here is derived from an EMBL/GenBank/DDBJ whole genome shotgun (WGS) entry which is preliminary data.</text>
</comment>
<keyword evidence="1 3" id="KW-0378">Hydrolase</keyword>
<dbReference type="SMR" id="A3ZTW0"/>
<keyword evidence="2 3" id="KW-0326">Glycosidase</keyword>
<dbReference type="InterPro" id="IPR018087">
    <property type="entry name" value="Glyco_hydro_5_CS"/>
</dbReference>
<dbReference type="RefSeq" id="WP_002654661.1">
    <property type="nucleotide sequence ID" value="NZ_CH672377.1"/>
</dbReference>
<dbReference type="eggNOG" id="COG2730">
    <property type="taxonomic scope" value="Bacteria"/>
</dbReference>
<protein>
    <submittedName>
        <fullName evidence="5">Cellulase</fullName>
    </submittedName>
</protein>
<dbReference type="Proteomes" id="UP000004358">
    <property type="component" value="Unassembled WGS sequence"/>
</dbReference>
<comment type="similarity">
    <text evidence="3">Belongs to the glycosyl hydrolase 5 (cellulase A) family.</text>
</comment>
<accession>A3ZTW0</accession>
<dbReference type="InterPro" id="IPR017853">
    <property type="entry name" value="GH"/>
</dbReference>
<dbReference type="Gene3D" id="3.20.20.80">
    <property type="entry name" value="Glycosidases"/>
    <property type="match status" value="1"/>
</dbReference>
<dbReference type="EMBL" id="AANZ01000011">
    <property type="protein sequence ID" value="EAQ80017.1"/>
    <property type="molecule type" value="Genomic_DNA"/>
</dbReference>
<dbReference type="Pfam" id="PF00150">
    <property type="entry name" value="Cellulase"/>
    <property type="match status" value="1"/>
</dbReference>